<dbReference type="PANTHER" id="PTHR11808">
    <property type="entry name" value="TRANS-SULFURATION ENZYME FAMILY MEMBER"/>
    <property type="match status" value="1"/>
</dbReference>
<reference evidence="6" key="1">
    <citation type="submission" date="2020-07" db="EMBL/GenBank/DDBJ databases">
        <title>Genome sequence and genetic diversity analysis of an under-domesticated orphan crop, white fonio (Digitaria exilis).</title>
        <authorList>
            <person name="Bennetzen J.L."/>
            <person name="Chen S."/>
            <person name="Ma X."/>
            <person name="Wang X."/>
            <person name="Yssel A.E.J."/>
            <person name="Chaluvadi S.R."/>
            <person name="Johnson M."/>
            <person name="Gangashetty P."/>
            <person name="Hamidou F."/>
            <person name="Sanogo M.D."/>
            <person name="Zwaenepoel A."/>
            <person name="Wallace J."/>
            <person name="Van De Peer Y."/>
            <person name="Van Deynze A."/>
        </authorList>
    </citation>
    <scope>NUCLEOTIDE SEQUENCE</scope>
    <source>
        <tissue evidence="6">Leaves</tissue>
    </source>
</reference>
<comment type="cofactor">
    <cofactor evidence="1 4">
        <name>pyridoxal 5'-phosphate</name>
        <dbReference type="ChEBI" id="CHEBI:597326"/>
    </cofactor>
</comment>
<protein>
    <recommendedName>
        <fullName evidence="8">Methionine gamma-lyase</fullName>
    </recommendedName>
</protein>
<gene>
    <name evidence="6" type="ORF">HU200_056267</name>
</gene>
<dbReference type="GO" id="GO:0019346">
    <property type="term" value="P:transsulfuration"/>
    <property type="evidence" value="ECO:0007669"/>
    <property type="project" value="InterPro"/>
</dbReference>
<dbReference type="Proteomes" id="UP000636709">
    <property type="component" value="Unassembled WGS sequence"/>
</dbReference>
<dbReference type="AlphaFoldDB" id="A0A835AGC8"/>
<dbReference type="GO" id="GO:0030170">
    <property type="term" value="F:pyridoxal phosphate binding"/>
    <property type="evidence" value="ECO:0007669"/>
    <property type="project" value="InterPro"/>
</dbReference>
<dbReference type="FunFam" id="3.40.640.10:FF:000046">
    <property type="entry name" value="Cystathionine gamma-lyase"/>
    <property type="match status" value="1"/>
</dbReference>
<proteinExistence type="inferred from homology"/>
<evidence type="ECO:0000256" key="3">
    <source>
        <dbReference type="ARBA" id="ARBA00022898"/>
    </source>
</evidence>
<dbReference type="InterPro" id="IPR000277">
    <property type="entry name" value="Cys/Met-Metab_PyrdxlP-dep_enz"/>
</dbReference>
<keyword evidence="3 4" id="KW-0663">Pyridoxal phosphate</keyword>
<comment type="caution">
    <text evidence="6">The sequence shown here is derived from an EMBL/GenBank/DDBJ whole genome shotgun (WGS) entry which is preliminary data.</text>
</comment>
<evidence type="ECO:0000256" key="1">
    <source>
        <dbReference type="ARBA" id="ARBA00001933"/>
    </source>
</evidence>
<evidence type="ECO:0000256" key="2">
    <source>
        <dbReference type="ARBA" id="ARBA00009077"/>
    </source>
</evidence>
<dbReference type="InterPro" id="IPR015422">
    <property type="entry name" value="PyrdxlP-dep_Trfase_small"/>
</dbReference>
<dbReference type="InterPro" id="IPR015424">
    <property type="entry name" value="PyrdxlP-dep_Trfase"/>
</dbReference>
<dbReference type="Gene3D" id="3.40.640.10">
    <property type="entry name" value="Type I PLP-dependent aspartate aminotransferase-like (Major domain)"/>
    <property type="match status" value="1"/>
</dbReference>
<keyword evidence="7" id="KW-1185">Reference proteome</keyword>
<dbReference type="InterPro" id="IPR015421">
    <property type="entry name" value="PyrdxlP-dep_Trfase_major"/>
</dbReference>
<evidence type="ECO:0000313" key="7">
    <source>
        <dbReference type="Proteomes" id="UP000636709"/>
    </source>
</evidence>
<evidence type="ECO:0000256" key="5">
    <source>
        <dbReference type="SAM" id="MobiDB-lite"/>
    </source>
</evidence>
<evidence type="ECO:0000313" key="6">
    <source>
        <dbReference type="EMBL" id="KAF8662665.1"/>
    </source>
</evidence>
<dbReference type="EMBL" id="JACEFO010002380">
    <property type="protein sequence ID" value="KAF8662665.1"/>
    <property type="molecule type" value="Genomic_DNA"/>
</dbReference>
<dbReference type="GO" id="GO:0005737">
    <property type="term" value="C:cytoplasm"/>
    <property type="evidence" value="ECO:0007669"/>
    <property type="project" value="TreeGrafter"/>
</dbReference>
<evidence type="ECO:0000256" key="4">
    <source>
        <dbReference type="RuleBase" id="RU362118"/>
    </source>
</evidence>
<dbReference type="Pfam" id="PF01053">
    <property type="entry name" value="Cys_Met_Meta_PP"/>
    <property type="match status" value="1"/>
</dbReference>
<dbReference type="Gene3D" id="3.90.1150.10">
    <property type="entry name" value="Aspartate Aminotransferase, domain 1"/>
    <property type="match status" value="1"/>
</dbReference>
<organism evidence="6 7">
    <name type="scientific">Digitaria exilis</name>
    <dbReference type="NCBI Taxonomy" id="1010633"/>
    <lineage>
        <taxon>Eukaryota</taxon>
        <taxon>Viridiplantae</taxon>
        <taxon>Streptophyta</taxon>
        <taxon>Embryophyta</taxon>
        <taxon>Tracheophyta</taxon>
        <taxon>Spermatophyta</taxon>
        <taxon>Magnoliopsida</taxon>
        <taxon>Liliopsida</taxon>
        <taxon>Poales</taxon>
        <taxon>Poaceae</taxon>
        <taxon>PACMAD clade</taxon>
        <taxon>Panicoideae</taxon>
        <taxon>Panicodae</taxon>
        <taxon>Paniceae</taxon>
        <taxon>Anthephorinae</taxon>
        <taxon>Digitaria</taxon>
    </lineage>
</organism>
<feature type="region of interest" description="Disordered" evidence="5">
    <location>
        <begin position="19"/>
        <end position="41"/>
    </location>
</feature>
<evidence type="ECO:0008006" key="8">
    <source>
        <dbReference type="Google" id="ProtNLM"/>
    </source>
</evidence>
<sequence>MYGTCRLAGACHLPVAGGKPPLAHPPPPTPPPPAVSQPNPRAPLHIFHIPTAQNPTSPTSSPTPLVLRHGPNFATYKIACPQPHRTALNTFTDRSPLQRTHGPIPMSGDTKQSAASELERPFIVNGCVADDPAAALASARHEFGEHGGVNMSIEASATFRLMEPGTMRRMLSGQLVPGERDNDIMYMYSRPFNPTVQALGRQMAALEGTEAAYCTASGMSAISAVFMELAGAGGHVVAPRCLYSETHALLARFLPRTAGVRATFVDTDNEAAVRAAVAPGETRVVFVETMSNPTLAVADIPMLARVAHDAGAKLVVDNTLTPLVVSPARLGADVVVHSITKFISGGADIVAGAICGPASLLDAMTDVVDGAMILLGPTMNARVAFELSERLPHLPLRMQEHSRRALAFAERMQRRHGLRVLYPGLPDHPHHARLAAMANPGYGSGGLLCLDMGTEERANRLMHYLQNTTRFAIMAVSLGYYETLLSVPGNTTTARVGISPGLIRMSVGYNGTLEQRWAQFERALALVQPPAPAHHLNLKSSTADGDGPDGANNHRIH</sequence>
<dbReference type="OrthoDB" id="3512640at2759"/>
<accession>A0A835AGC8</accession>
<name>A0A835AGC8_9POAL</name>
<feature type="region of interest" description="Disordered" evidence="5">
    <location>
        <begin position="535"/>
        <end position="557"/>
    </location>
</feature>
<dbReference type="PANTHER" id="PTHR11808:SF80">
    <property type="entry name" value="CYSTATHIONINE GAMMA-LYASE"/>
    <property type="match status" value="1"/>
</dbReference>
<dbReference type="GO" id="GO:0016846">
    <property type="term" value="F:carbon-sulfur lyase activity"/>
    <property type="evidence" value="ECO:0007669"/>
    <property type="project" value="TreeGrafter"/>
</dbReference>
<dbReference type="FunFam" id="3.90.1150.10:FF:000087">
    <property type="entry name" value="Putative methionine gamma-lyase"/>
    <property type="match status" value="1"/>
</dbReference>
<feature type="compositionally biased region" description="Pro residues" evidence="5">
    <location>
        <begin position="22"/>
        <end position="35"/>
    </location>
</feature>
<dbReference type="SUPFAM" id="SSF53383">
    <property type="entry name" value="PLP-dependent transferases"/>
    <property type="match status" value="1"/>
</dbReference>
<comment type="similarity">
    <text evidence="2 4">Belongs to the trans-sulfuration enzymes family.</text>
</comment>